<dbReference type="Gene3D" id="3.60.40.10">
    <property type="entry name" value="PPM-type phosphatase domain"/>
    <property type="match status" value="1"/>
</dbReference>
<keyword evidence="10" id="KW-0904">Protein phosphatase</keyword>
<dbReference type="Pfam" id="PF07228">
    <property type="entry name" value="SpoIIE"/>
    <property type="match status" value="1"/>
</dbReference>
<evidence type="ECO:0000256" key="7">
    <source>
        <dbReference type="ARBA" id="ARBA00022801"/>
    </source>
</evidence>
<protein>
    <recommendedName>
        <fullName evidence="1">protein-serine/threonine phosphatase</fullName>
        <ecNumber evidence="1">3.1.3.16</ecNumber>
    </recommendedName>
    <alternativeName>
        <fullName evidence="15">Protein-serine/threonine phosphatase</fullName>
    </alternativeName>
    <alternativeName>
        <fullName evidence="14">Serine/threonine-protein kinase</fullName>
    </alternativeName>
</protein>
<keyword evidence="11" id="KW-0464">Manganese</keyword>
<evidence type="ECO:0000256" key="8">
    <source>
        <dbReference type="ARBA" id="ARBA00022840"/>
    </source>
</evidence>
<dbReference type="InterPro" id="IPR000014">
    <property type="entry name" value="PAS"/>
</dbReference>
<dbReference type="EC" id="3.1.3.16" evidence="1"/>
<evidence type="ECO:0000256" key="13">
    <source>
        <dbReference type="ARBA" id="ARBA00056274"/>
    </source>
</evidence>
<keyword evidence="8" id="KW-0067">ATP-binding</keyword>
<feature type="domain" description="PAS" evidence="16">
    <location>
        <begin position="198"/>
        <end position="268"/>
    </location>
</feature>
<dbReference type="Pfam" id="PF01590">
    <property type="entry name" value="GAF"/>
    <property type="match status" value="1"/>
</dbReference>
<dbReference type="InterPro" id="IPR013656">
    <property type="entry name" value="PAS_4"/>
</dbReference>
<dbReference type="Gene3D" id="3.30.450.40">
    <property type="match status" value="1"/>
</dbReference>
<dbReference type="GO" id="GO:0004722">
    <property type="term" value="F:protein serine/threonine phosphatase activity"/>
    <property type="evidence" value="ECO:0007669"/>
    <property type="project" value="UniProtKB-EC"/>
</dbReference>
<comment type="catalytic activity">
    <reaction evidence="12">
        <text>O-phospho-L-seryl-[protein] + H2O = L-seryl-[protein] + phosphate</text>
        <dbReference type="Rhea" id="RHEA:20629"/>
        <dbReference type="Rhea" id="RHEA-COMP:9863"/>
        <dbReference type="Rhea" id="RHEA-COMP:11604"/>
        <dbReference type="ChEBI" id="CHEBI:15377"/>
        <dbReference type="ChEBI" id="CHEBI:29999"/>
        <dbReference type="ChEBI" id="CHEBI:43474"/>
        <dbReference type="ChEBI" id="CHEBI:83421"/>
        <dbReference type="EC" id="3.1.3.16"/>
    </reaction>
</comment>
<name>A0A7G7BDA1_9ACTN</name>
<evidence type="ECO:0000256" key="15">
    <source>
        <dbReference type="ARBA" id="ARBA00081350"/>
    </source>
</evidence>
<comment type="function">
    <text evidence="13">Primarily acts as an independent SigF regulator that is sensitive to the osmosensory signal, mediating the cross talk of PknD with the SigF regulon. Possesses both phosphatase and kinase activities. The kinase domain functions as a classic anti-sigma factor-like kinase to phosphorylate the anti-anti-sigma factor domain at the canonical regulatory site, and the phosphatase domain antagonizes this activity.</text>
</comment>
<proteinExistence type="predicted"/>
<sequence length="749" mass="80260">MRGRSRPRPGRGPLFGTECCVGGPGGGVWEWPRRLHGESPCGGVRSAACLRWKERRTVATDGTQKDLGPAGRTGLSGSPPGGLLDVLGVAAIVLDSEGRIVFWSPQAQELIGYSAEEALGRLAIQLLVADEHVDLVLRLFGEVMAGEGSWAGTFPVRHKDGGTRLLEFRNMRLLDDRGDLYALGLATDQATLRRVERDLALSVRLVDQSPIGLAVVDTDLRYVMVNPALERINGMSAKDHLGRSARDLVPFLDAGTSESAMRQVLSTGVPLVDRYTVGRTHDDPGTEHAWSVSFYRLEDSSGKVLGVGVSAVDVTDRHRAALDAERARHRLTVVADASVRIGTTLDLDQTARELADVAVPELADMAAVDVLEAALNGHRTPDPSHGPAVFRSLAVATAYPTEAAAAADPQGDVARYDAERLIARCVTTGRPVMVPHVGEADLRLIARDEQAAVLLSEAGVHSYLAVPLIARGEVLGALDLVRAQNPLPFTDDDATLAGELAARAAVCIDNARWYQAQRDTALTLQRSLLPDPPPCLFGLEVAARYQPAGAAVEVGGDWYDVLSLTGDRTALVVGDVMGSGINAASTMGRLRTATQTLAGLDLSPADVLRNLDRITTGLDPYIATCIYAVYDPHSAQCHISIAGHLPPVRIRPGRRPELLDLPTGAPLGVGGVPFRTNAVDLDPGDRLLLYTDGLVETRDQDIDIRLDTLLTVLDGPQRNLEATCDHLLAALRRPDNHDDVALLIARIRR</sequence>
<organism evidence="17 18">
    <name type="scientific">Streptomyces finlayi</name>
    <dbReference type="NCBI Taxonomy" id="67296"/>
    <lineage>
        <taxon>Bacteria</taxon>
        <taxon>Bacillati</taxon>
        <taxon>Actinomycetota</taxon>
        <taxon>Actinomycetes</taxon>
        <taxon>Kitasatosporales</taxon>
        <taxon>Streptomycetaceae</taxon>
        <taxon>Streptomyces</taxon>
    </lineage>
</organism>
<dbReference type="GO" id="GO:0016301">
    <property type="term" value="F:kinase activity"/>
    <property type="evidence" value="ECO:0007669"/>
    <property type="project" value="UniProtKB-KW"/>
</dbReference>
<evidence type="ECO:0000256" key="9">
    <source>
        <dbReference type="ARBA" id="ARBA00022842"/>
    </source>
</evidence>
<dbReference type="NCBIfam" id="TIGR00229">
    <property type="entry name" value="sensory_box"/>
    <property type="match status" value="2"/>
</dbReference>
<dbReference type="CDD" id="cd00130">
    <property type="entry name" value="PAS"/>
    <property type="match status" value="2"/>
</dbReference>
<evidence type="ECO:0000256" key="6">
    <source>
        <dbReference type="ARBA" id="ARBA00022777"/>
    </source>
</evidence>
<keyword evidence="9" id="KW-0460">Magnesium</keyword>
<keyword evidence="18" id="KW-1185">Reference proteome</keyword>
<accession>A0A7G7BDA1</accession>
<dbReference type="InterPro" id="IPR003018">
    <property type="entry name" value="GAF"/>
</dbReference>
<dbReference type="FunFam" id="3.30.450.20:FF:000120">
    <property type="entry name" value="PAS domain S-box protein"/>
    <property type="match status" value="1"/>
</dbReference>
<keyword evidence="5" id="KW-0547">Nucleotide-binding</keyword>
<keyword evidence="4" id="KW-0479">Metal-binding</keyword>
<dbReference type="InterPro" id="IPR036457">
    <property type="entry name" value="PPM-type-like_dom_sf"/>
</dbReference>
<keyword evidence="6" id="KW-0418">Kinase</keyword>
<evidence type="ECO:0000256" key="3">
    <source>
        <dbReference type="ARBA" id="ARBA00022679"/>
    </source>
</evidence>
<dbReference type="PANTHER" id="PTHR43156">
    <property type="entry name" value="STAGE II SPORULATION PROTEIN E-RELATED"/>
    <property type="match status" value="1"/>
</dbReference>
<gene>
    <name evidence="17" type="ORF">F0344_00570</name>
</gene>
<dbReference type="GO" id="GO:0046872">
    <property type="term" value="F:metal ion binding"/>
    <property type="evidence" value="ECO:0007669"/>
    <property type="project" value="UniProtKB-KW"/>
</dbReference>
<evidence type="ECO:0000256" key="11">
    <source>
        <dbReference type="ARBA" id="ARBA00023211"/>
    </source>
</evidence>
<dbReference type="PANTHER" id="PTHR43156:SF2">
    <property type="entry name" value="STAGE II SPORULATION PROTEIN E"/>
    <property type="match status" value="1"/>
</dbReference>
<keyword evidence="3" id="KW-0808">Transferase</keyword>
<dbReference type="EMBL" id="CP045702">
    <property type="protein sequence ID" value="QNE73316.1"/>
    <property type="molecule type" value="Genomic_DNA"/>
</dbReference>
<evidence type="ECO:0000313" key="17">
    <source>
        <dbReference type="EMBL" id="QNE73316.1"/>
    </source>
</evidence>
<dbReference type="GO" id="GO:0005524">
    <property type="term" value="F:ATP binding"/>
    <property type="evidence" value="ECO:0007669"/>
    <property type="project" value="UniProtKB-KW"/>
</dbReference>
<dbReference type="AlphaFoldDB" id="A0A7G7BDA1"/>
<evidence type="ECO:0000256" key="2">
    <source>
        <dbReference type="ARBA" id="ARBA00022553"/>
    </source>
</evidence>
<evidence type="ECO:0000256" key="4">
    <source>
        <dbReference type="ARBA" id="ARBA00022723"/>
    </source>
</evidence>
<dbReference type="InterPro" id="IPR052016">
    <property type="entry name" value="Bact_Sigma-Reg"/>
</dbReference>
<keyword evidence="7" id="KW-0378">Hydrolase</keyword>
<evidence type="ECO:0000256" key="10">
    <source>
        <dbReference type="ARBA" id="ARBA00022912"/>
    </source>
</evidence>
<evidence type="ECO:0000313" key="18">
    <source>
        <dbReference type="Proteomes" id="UP000515307"/>
    </source>
</evidence>
<dbReference type="Gene3D" id="3.30.450.20">
    <property type="entry name" value="PAS domain"/>
    <property type="match status" value="2"/>
</dbReference>
<dbReference type="FunFam" id="3.60.40.10:FF:000005">
    <property type="entry name" value="Serine/threonine protein phosphatase"/>
    <property type="match status" value="1"/>
</dbReference>
<dbReference type="SUPFAM" id="SSF81606">
    <property type="entry name" value="PP2C-like"/>
    <property type="match status" value="1"/>
</dbReference>
<dbReference type="PROSITE" id="PS50112">
    <property type="entry name" value="PAS"/>
    <property type="match status" value="2"/>
</dbReference>
<dbReference type="KEGG" id="sfiy:F0344_00570"/>
<dbReference type="Proteomes" id="UP000515307">
    <property type="component" value="Chromosome"/>
</dbReference>
<feature type="domain" description="PAS" evidence="16">
    <location>
        <begin position="83"/>
        <end position="147"/>
    </location>
</feature>
<dbReference type="InterPro" id="IPR035965">
    <property type="entry name" value="PAS-like_dom_sf"/>
</dbReference>
<evidence type="ECO:0000256" key="5">
    <source>
        <dbReference type="ARBA" id="ARBA00022741"/>
    </source>
</evidence>
<evidence type="ECO:0000256" key="1">
    <source>
        <dbReference type="ARBA" id="ARBA00013081"/>
    </source>
</evidence>
<evidence type="ECO:0000256" key="12">
    <source>
        <dbReference type="ARBA" id="ARBA00047761"/>
    </source>
</evidence>
<dbReference type="SMART" id="SM00065">
    <property type="entry name" value="GAF"/>
    <property type="match status" value="1"/>
</dbReference>
<dbReference type="SUPFAM" id="SSF55785">
    <property type="entry name" value="PYP-like sensor domain (PAS domain)"/>
    <property type="match status" value="2"/>
</dbReference>
<evidence type="ECO:0000259" key="16">
    <source>
        <dbReference type="PROSITE" id="PS50112"/>
    </source>
</evidence>
<dbReference type="InterPro" id="IPR001932">
    <property type="entry name" value="PPM-type_phosphatase-like_dom"/>
</dbReference>
<dbReference type="Pfam" id="PF08448">
    <property type="entry name" value="PAS_4"/>
    <property type="match status" value="2"/>
</dbReference>
<dbReference type="SMART" id="SM00091">
    <property type="entry name" value="PAS"/>
    <property type="match status" value="2"/>
</dbReference>
<dbReference type="FunFam" id="3.30.450.40:FF:000035">
    <property type="entry name" value="PAS sensor protein"/>
    <property type="match status" value="1"/>
</dbReference>
<dbReference type="InterPro" id="IPR029016">
    <property type="entry name" value="GAF-like_dom_sf"/>
</dbReference>
<dbReference type="SMART" id="SM00331">
    <property type="entry name" value="PP2C_SIG"/>
    <property type="match status" value="1"/>
</dbReference>
<keyword evidence="2" id="KW-0597">Phosphoprotein</keyword>
<reference evidence="18" key="1">
    <citation type="submission" date="2019-10" db="EMBL/GenBank/DDBJ databases">
        <title>Antimicrobial potential of Antarctic Bacteria.</title>
        <authorList>
            <person name="Benaud N."/>
            <person name="Edwards R.J."/>
            <person name="Ferrari B.C."/>
        </authorList>
    </citation>
    <scope>NUCLEOTIDE SEQUENCE [LARGE SCALE GENOMIC DNA]</scope>
    <source>
        <strain evidence="18">NBSH44</strain>
    </source>
</reference>
<evidence type="ECO:0000256" key="14">
    <source>
        <dbReference type="ARBA" id="ARBA00075117"/>
    </source>
</evidence>
<dbReference type="SUPFAM" id="SSF55781">
    <property type="entry name" value="GAF domain-like"/>
    <property type="match status" value="1"/>
</dbReference>